<dbReference type="PANTHER" id="PTHR30537:SF71">
    <property type="entry name" value="TRANSCRIPTIONAL REGULATORY PROTEIN"/>
    <property type="match status" value="1"/>
</dbReference>
<dbReference type="OrthoDB" id="9786526at2"/>
<dbReference type="AlphaFoldDB" id="A0A256FUE8"/>
<dbReference type="InterPro" id="IPR036390">
    <property type="entry name" value="WH_DNA-bd_sf"/>
</dbReference>
<evidence type="ECO:0000256" key="1">
    <source>
        <dbReference type="ARBA" id="ARBA00009437"/>
    </source>
</evidence>
<feature type="domain" description="HTH lysR-type" evidence="5">
    <location>
        <begin position="12"/>
        <end position="64"/>
    </location>
</feature>
<dbReference type="GO" id="GO:0043565">
    <property type="term" value="F:sequence-specific DNA binding"/>
    <property type="evidence" value="ECO:0007669"/>
    <property type="project" value="TreeGrafter"/>
</dbReference>
<dbReference type="Pfam" id="PF03466">
    <property type="entry name" value="LysR_substrate"/>
    <property type="match status" value="1"/>
</dbReference>
<evidence type="ECO:0000256" key="4">
    <source>
        <dbReference type="ARBA" id="ARBA00023163"/>
    </source>
</evidence>
<evidence type="ECO:0000259" key="5">
    <source>
        <dbReference type="PROSITE" id="PS50931"/>
    </source>
</evidence>
<evidence type="ECO:0000256" key="3">
    <source>
        <dbReference type="ARBA" id="ARBA00023125"/>
    </source>
</evidence>
<dbReference type="PANTHER" id="PTHR30537">
    <property type="entry name" value="HTH-TYPE TRANSCRIPTIONAL REGULATOR"/>
    <property type="match status" value="1"/>
</dbReference>
<dbReference type="InterPro" id="IPR000847">
    <property type="entry name" value="LysR_HTH_N"/>
</dbReference>
<dbReference type="EMBL" id="NNRK01000012">
    <property type="protein sequence ID" value="OYR18502.1"/>
    <property type="molecule type" value="Genomic_DNA"/>
</dbReference>
<dbReference type="GO" id="GO:0003700">
    <property type="term" value="F:DNA-binding transcription factor activity"/>
    <property type="evidence" value="ECO:0007669"/>
    <property type="project" value="InterPro"/>
</dbReference>
<dbReference type="RefSeq" id="WP_094573679.1">
    <property type="nucleotide sequence ID" value="NZ_JBHEEL010000010.1"/>
</dbReference>
<comment type="caution">
    <text evidence="6">The sequence shown here is derived from an EMBL/GenBank/DDBJ whole genome shotgun (WGS) entry which is preliminary data.</text>
</comment>
<dbReference type="FunFam" id="1.10.10.10:FF:000001">
    <property type="entry name" value="LysR family transcriptional regulator"/>
    <property type="match status" value="1"/>
</dbReference>
<gene>
    <name evidence="6" type="ORF">CEV32_3282</name>
</gene>
<accession>A0A256FUE8</accession>
<dbReference type="SUPFAM" id="SSF46785">
    <property type="entry name" value="Winged helix' DNA-binding domain"/>
    <property type="match status" value="1"/>
</dbReference>
<evidence type="ECO:0000256" key="2">
    <source>
        <dbReference type="ARBA" id="ARBA00023015"/>
    </source>
</evidence>
<dbReference type="GO" id="GO:0006351">
    <property type="term" value="P:DNA-templated transcription"/>
    <property type="evidence" value="ECO:0007669"/>
    <property type="project" value="TreeGrafter"/>
</dbReference>
<protein>
    <submittedName>
        <fullName evidence="6">LysR substrate binding domain protein</fullName>
    </submittedName>
</protein>
<evidence type="ECO:0000313" key="6">
    <source>
        <dbReference type="EMBL" id="OYR18502.1"/>
    </source>
</evidence>
<dbReference type="PROSITE" id="PS50931">
    <property type="entry name" value="HTH_LYSR"/>
    <property type="match status" value="1"/>
</dbReference>
<reference evidence="6 7" key="1">
    <citation type="submission" date="2017-07" db="EMBL/GenBank/DDBJ databases">
        <title>Phylogenetic study on the rhizospheric bacterium Ochrobactrum sp. A44.</title>
        <authorList>
            <person name="Krzyzanowska D.M."/>
            <person name="Ossowicki A."/>
            <person name="Rajewska M."/>
            <person name="Maciag T."/>
            <person name="Kaczynski Z."/>
            <person name="Czerwicka M."/>
            <person name="Jafra S."/>
        </authorList>
    </citation>
    <scope>NUCLEOTIDE SEQUENCE [LARGE SCALE GENOMIC DNA]</scope>
    <source>
        <strain evidence="6 7">PR17</strain>
    </source>
</reference>
<name>A0A256FUE8_9HYPH</name>
<comment type="similarity">
    <text evidence="1">Belongs to the LysR transcriptional regulatory family.</text>
</comment>
<dbReference type="Gene3D" id="3.40.190.290">
    <property type="match status" value="1"/>
</dbReference>
<keyword evidence="2" id="KW-0805">Transcription regulation</keyword>
<dbReference type="InterPro" id="IPR005119">
    <property type="entry name" value="LysR_subst-bd"/>
</dbReference>
<dbReference type="InterPro" id="IPR036388">
    <property type="entry name" value="WH-like_DNA-bd_sf"/>
</dbReference>
<dbReference type="InterPro" id="IPR058163">
    <property type="entry name" value="LysR-type_TF_proteobact-type"/>
</dbReference>
<dbReference type="Gene3D" id="1.10.10.10">
    <property type="entry name" value="Winged helix-like DNA-binding domain superfamily/Winged helix DNA-binding domain"/>
    <property type="match status" value="1"/>
</dbReference>
<proteinExistence type="inferred from homology"/>
<organism evidence="6 7">
    <name type="scientific">Brucella rhizosphaerae</name>
    <dbReference type="NCBI Taxonomy" id="571254"/>
    <lineage>
        <taxon>Bacteria</taxon>
        <taxon>Pseudomonadati</taxon>
        <taxon>Pseudomonadota</taxon>
        <taxon>Alphaproteobacteria</taxon>
        <taxon>Hyphomicrobiales</taxon>
        <taxon>Brucellaceae</taxon>
        <taxon>Brucella/Ochrobactrum group</taxon>
        <taxon>Brucella</taxon>
    </lineage>
</organism>
<keyword evidence="3" id="KW-0238">DNA-binding</keyword>
<dbReference type="SUPFAM" id="SSF53850">
    <property type="entry name" value="Periplasmic binding protein-like II"/>
    <property type="match status" value="1"/>
</dbReference>
<dbReference type="Pfam" id="PF00126">
    <property type="entry name" value="HTH_1"/>
    <property type="match status" value="1"/>
</dbReference>
<dbReference type="Proteomes" id="UP000216345">
    <property type="component" value="Unassembled WGS sequence"/>
</dbReference>
<evidence type="ECO:0000313" key="7">
    <source>
        <dbReference type="Proteomes" id="UP000216345"/>
    </source>
</evidence>
<sequence>MTRLEINRSGEMEVFVRVVELGGFSHAARAVGLTPSAVSKLISRLEARLGSRLLNRSTRQLQITPEGCAFYERASRILADLEDAERAASIGEQPVGRVRINTSASYATHILAPVLPEFLALHPGVTLDIVQTDDVVDLLAERTDVAVRAGPLKNSSLVARKLGETALTIVAAPSYLEKYGEPRTIADLEGHNRLGFGYTRATDGWPLREKGETIMVPNTGRVQTSDGEGLRRLALAGVGMARMAAFTVQKDIAAGRLIPVLCHLDTGETEVFHAVYVGQGGWLPSRVRALLDFLAKHGRLPRSGMTRV</sequence>
<keyword evidence="7" id="KW-1185">Reference proteome</keyword>
<keyword evidence="4" id="KW-0804">Transcription</keyword>